<evidence type="ECO:0000313" key="3">
    <source>
        <dbReference type="Proteomes" id="UP001207228"/>
    </source>
</evidence>
<feature type="compositionally biased region" description="Low complexity" evidence="1">
    <location>
        <begin position="35"/>
        <end position="61"/>
    </location>
</feature>
<accession>A0ABT3RJA7</accession>
<dbReference type="Proteomes" id="UP001207228">
    <property type="component" value="Unassembled WGS sequence"/>
</dbReference>
<proteinExistence type="predicted"/>
<feature type="region of interest" description="Disordered" evidence="1">
    <location>
        <begin position="35"/>
        <end position="73"/>
    </location>
</feature>
<dbReference type="EMBL" id="JAPFQO010000013">
    <property type="protein sequence ID" value="MCX2741899.1"/>
    <property type="molecule type" value="Genomic_DNA"/>
</dbReference>
<reference evidence="2 3" key="1">
    <citation type="submission" date="2022-11" db="EMBL/GenBank/DDBJ databases">
        <title>The characterization of three novel Bacteroidetes species and genomic analysis of their roles in tidal elemental geochemical cycles.</title>
        <authorList>
            <person name="Ma K.-J."/>
        </authorList>
    </citation>
    <scope>NUCLEOTIDE SEQUENCE [LARGE SCALE GENOMIC DNA]</scope>
    <source>
        <strain evidence="2 3">M82</strain>
    </source>
</reference>
<gene>
    <name evidence="2" type="ORF">OO017_18220</name>
</gene>
<sequence>MAGLQADISNEFLRTFITETVYLVEGDIAAPVPAEPAPAEVDATSPATVAAPEPTVAPQAPKQAVHELPKIPKPAPEPMDQKYKIIGQNQKGVVVLVTIPDAEFGKLPQLQFLQKILSAIGLKPEDVAYVNNVSGELALFEELQKELQVNYIISFASRIETALPHEKFTLYNPVTVGSVPVVFSHALSMLEHNVEHKKSLWGALQKTFKV</sequence>
<evidence type="ECO:0000256" key="1">
    <source>
        <dbReference type="SAM" id="MobiDB-lite"/>
    </source>
</evidence>
<evidence type="ECO:0000313" key="2">
    <source>
        <dbReference type="EMBL" id="MCX2741899.1"/>
    </source>
</evidence>
<name>A0ABT3RJA7_9BACT</name>
<dbReference type="RefSeq" id="WP_266054133.1">
    <property type="nucleotide sequence ID" value="NZ_JAPFQO010000013.1"/>
</dbReference>
<protein>
    <submittedName>
        <fullName evidence="2">Uncharacterized protein</fullName>
    </submittedName>
</protein>
<organism evidence="2 3">
    <name type="scientific">Pontibacter anaerobius</name>
    <dbReference type="NCBI Taxonomy" id="2993940"/>
    <lineage>
        <taxon>Bacteria</taxon>
        <taxon>Pseudomonadati</taxon>
        <taxon>Bacteroidota</taxon>
        <taxon>Cytophagia</taxon>
        <taxon>Cytophagales</taxon>
        <taxon>Hymenobacteraceae</taxon>
        <taxon>Pontibacter</taxon>
    </lineage>
</organism>
<comment type="caution">
    <text evidence="2">The sequence shown here is derived from an EMBL/GenBank/DDBJ whole genome shotgun (WGS) entry which is preliminary data.</text>
</comment>
<keyword evidence="3" id="KW-1185">Reference proteome</keyword>